<proteinExistence type="predicted"/>
<dbReference type="PROSITE" id="PS50925">
    <property type="entry name" value="BLUF"/>
    <property type="match status" value="1"/>
</dbReference>
<dbReference type="GO" id="GO:0009882">
    <property type="term" value="F:blue light photoreceptor activity"/>
    <property type="evidence" value="ECO:0007669"/>
    <property type="project" value="InterPro"/>
</dbReference>
<dbReference type="EMBL" id="WNKT01000006">
    <property type="protein sequence ID" value="MTW20334.1"/>
    <property type="molecule type" value="Genomic_DNA"/>
</dbReference>
<dbReference type="Gene3D" id="3.30.70.100">
    <property type="match status" value="1"/>
</dbReference>
<dbReference type="SMART" id="SM01034">
    <property type="entry name" value="BLUF"/>
    <property type="match status" value="1"/>
</dbReference>
<dbReference type="Pfam" id="PF04940">
    <property type="entry name" value="BLUF"/>
    <property type="match status" value="1"/>
</dbReference>
<dbReference type="GO" id="GO:0071949">
    <property type="term" value="F:FAD binding"/>
    <property type="evidence" value="ECO:0007669"/>
    <property type="project" value="InterPro"/>
</dbReference>
<protein>
    <submittedName>
        <fullName evidence="2">BLUF domain protein</fullName>
    </submittedName>
</protein>
<evidence type="ECO:0000259" key="1">
    <source>
        <dbReference type="PROSITE" id="PS50925"/>
    </source>
</evidence>
<evidence type="ECO:0000313" key="3">
    <source>
        <dbReference type="Proteomes" id="UP000434044"/>
    </source>
</evidence>
<dbReference type="Proteomes" id="UP000434044">
    <property type="component" value="Unassembled WGS sequence"/>
</dbReference>
<comment type="caution">
    <text evidence="2">The sequence shown here is derived from an EMBL/GenBank/DDBJ whole genome shotgun (WGS) entry which is preliminary data.</text>
</comment>
<dbReference type="OrthoDB" id="557705at2"/>
<keyword evidence="3" id="KW-1185">Reference proteome</keyword>
<dbReference type="InterPro" id="IPR036046">
    <property type="entry name" value="Acylphosphatase-like_dom_sf"/>
</dbReference>
<feature type="domain" description="BLUF" evidence="1">
    <location>
        <begin position="7"/>
        <end position="98"/>
    </location>
</feature>
<name>A0A6N8EDC6_9GAMM</name>
<reference evidence="2 3" key="1">
    <citation type="submission" date="2019-11" db="EMBL/GenBank/DDBJ databases">
        <title>Whole-genome sequence of the anaerobic purple sulfur bacterium Allochromatium palmeri DSM 15591.</title>
        <authorList>
            <person name="Kyndt J.A."/>
            <person name="Meyer T.E."/>
        </authorList>
    </citation>
    <scope>NUCLEOTIDE SEQUENCE [LARGE SCALE GENOMIC DNA]</scope>
    <source>
        <strain evidence="2 3">DSM 15591</strain>
    </source>
</reference>
<gene>
    <name evidence="2" type="ORF">GJ668_04390</name>
</gene>
<dbReference type="AlphaFoldDB" id="A0A6N8EDC6"/>
<dbReference type="SUPFAM" id="SSF54975">
    <property type="entry name" value="Acylphosphatase/BLUF domain-like"/>
    <property type="match status" value="1"/>
</dbReference>
<dbReference type="InterPro" id="IPR007024">
    <property type="entry name" value="BLUF_domain"/>
</dbReference>
<sequence length="147" mass="16594">METAMPLIHIIYVSTAHQECSPAELKAILESSARHNARHGITGMLLYAEGCFLQILEGEAGPVDETYARVARDARHFGLIELERDEIQARSFEQWSMGFKQVTEEEIRRHPSFAPFFEHGFDPASIGAHPGLAFDLLQAFARNQQRL</sequence>
<accession>A0A6N8EDC6</accession>
<evidence type="ECO:0000313" key="2">
    <source>
        <dbReference type="EMBL" id="MTW20334.1"/>
    </source>
</evidence>
<organism evidence="2 3">
    <name type="scientific">Allochromatium palmeri</name>
    <dbReference type="NCBI Taxonomy" id="231048"/>
    <lineage>
        <taxon>Bacteria</taxon>
        <taxon>Pseudomonadati</taxon>
        <taxon>Pseudomonadota</taxon>
        <taxon>Gammaproteobacteria</taxon>
        <taxon>Chromatiales</taxon>
        <taxon>Chromatiaceae</taxon>
        <taxon>Allochromatium</taxon>
    </lineage>
</organism>